<protein>
    <recommendedName>
        <fullName evidence="11">Phosphate transporter</fullName>
    </recommendedName>
</protein>
<evidence type="ECO:0000256" key="6">
    <source>
        <dbReference type="ARBA" id="ARBA00022989"/>
    </source>
</evidence>
<dbReference type="InterPro" id="IPR001204">
    <property type="entry name" value="Phos_transporter"/>
</dbReference>
<evidence type="ECO:0000256" key="4">
    <source>
        <dbReference type="ARBA" id="ARBA00022592"/>
    </source>
</evidence>
<evidence type="ECO:0000256" key="8">
    <source>
        <dbReference type="SAM" id="Phobius"/>
    </source>
</evidence>
<dbReference type="GO" id="GO:0005315">
    <property type="term" value="F:phosphate transmembrane transporter activity"/>
    <property type="evidence" value="ECO:0007669"/>
    <property type="project" value="InterPro"/>
</dbReference>
<name>A0A8R1IVD6_CAEJA</name>
<organism evidence="9 10">
    <name type="scientific">Caenorhabditis japonica</name>
    <dbReference type="NCBI Taxonomy" id="281687"/>
    <lineage>
        <taxon>Eukaryota</taxon>
        <taxon>Metazoa</taxon>
        <taxon>Ecdysozoa</taxon>
        <taxon>Nematoda</taxon>
        <taxon>Chromadorea</taxon>
        <taxon>Rhabditida</taxon>
        <taxon>Rhabditina</taxon>
        <taxon>Rhabditomorpha</taxon>
        <taxon>Rhabditoidea</taxon>
        <taxon>Rhabditidae</taxon>
        <taxon>Peloderinae</taxon>
        <taxon>Caenorhabditis</taxon>
    </lineage>
</organism>
<reference evidence="10" key="1">
    <citation type="submission" date="2010-08" db="EMBL/GenBank/DDBJ databases">
        <authorList>
            <consortium name="Caenorhabditis japonica Sequencing Consortium"/>
            <person name="Wilson R.K."/>
        </authorList>
    </citation>
    <scope>NUCLEOTIDE SEQUENCE [LARGE SCALE GENOMIC DNA]</scope>
    <source>
        <strain evidence="10">DF5081</strain>
    </source>
</reference>
<sequence length="183" mass="20006">MHPPHFTCAVNHINYSFIQYIFVPESKTTETVREEQSTSVVISVTEDPDTDKIAIKSGSTTLSTYSSTESSPPSPPAVPNGKIAKFVAWLLPDKTQTESAETLRMFTSVQTMTACFAGFAHGANDVCNAIAPLVALIAVYRDFDVYQKKETPIYVLLFGVLAICVGLWCLGHKVLSLASRRPC</sequence>
<keyword evidence="3" id="KW-0813">Transport</keyword>
<evidence type="ECO:0000313" key="10">
    <source>
        <dbReference type="Proteomes" id="UP000005237"/>
    </source>
</evidence>
<keyword evidence="6 8" id="KW-1133">Transmembrane helix</keyword>
<dbReference type="GO" id="GO:0035435">
    <property type="term" value="P:phosphate ion transmembrane transport"/>
    <property type="evidence" value="ECO:0007669"/>
    <property type="project" value="TreeGrafter"/>
</dbReference>
<dbReference type="EnsemblMetazoa" id="CJA37788a.1">
    <property type="protein sequence ID" value="CJA37788a.1"/>
    <property type="gene ID" value="WBGene00213635"/>
</dbReference>
<dbReference type="PANTHER" id="PTHR11101">
    <property type="entry name" value="PHOSPHATE TRANSPORTER"/>
    <property type="match status" value="1"/>
</dbReference>
<evidence type="ECO:0000256" key="5">
    <source>
        <dbReference type="ARBA" id="ARBA00022692"/>
    </source>
</evidence>
<dbReference type="PANTHER" id="PTHR11101:SF49">
    <property type="entry name" value="PHOSPHATE TRANSPORTER"/>
    <property type="match status" value="1"/>
</dbReference>
<keyword evidence="4" id="KW-0592">Phosphate transport</keyword>
<keyword evidence="10" id="KW-1185">Reference proteome</keyword>
<dbReference type="Proteomes" id="UP000005237">
    <property type="component" value="Unassembled WGS sequence"/>
</dbReference>
<comment type="subcellular location">
    <subcellularLocation>
        <location evidence="1">Membrane</location>
        <topology evidence="1">Multi-pass membrane protein</topology>
    </subcellularLocation>
</comment>
<accession>A0A8R1IVD6</accession>
<comment type="similarity">
    <text evidence="2">Belongs to the inorganic phosphate transporter (PiT) (TC 2.A.20) family.</text>
</comment>
<evidence type="ECO:0000313" key="9">
    <source>
        <dbReference type="EnsemblMetazoa" id="CJA37788a.1"/>
    </source>
</evidence>
<dbReference type="GO" id="GO:0016020">
    <property type="term" value="C:membrane"/>
    <property type="evidence" value="ECO:0007669"/>
    <property type="project" value="UniProtKB-SubCell"/>
</dbReference>
<evidence type="ECO:0000256" key="3">
    <source>
        <dbReference type="ARBA" id="ARBA00022448"/>
    </source>
</evidence>
<dbReference type="AlphaFoldDB" id="A0A8R1IVD6"/>
<keyword evidence="7 8" id="KW-0472">Membrane</keyword>
<reference evidence="9" key="2">
    <citation type="submission" date="2022-06" db="UniProtKB">
        <authorList>
            <consortium name="EnsemblMetazoa"/>
        </authorList>
    </citation>
    <scope>IDENTIFICATION</scope>
    <source>
        <strain evidence="9">DF5081</strain>
    </source>
</reference>
<evidence type="ECO:0000256" key="7">
    <source>
        <dbReference type="ARBA" id="ARBA00023136"/>
    </source>
</evidence>
<feature type="transmembrane region" description="Helical" evidence="8">
    <location>
        <begin position="153"/>
        <end position="171"/>
    </location>
</feature>
<keyword evidence="5 8" id="KW-0812">Transmembrane</keyword>
<evidence type="ECO:0008006" key="11">
    <source>
        <dbReference type="Google" id="ProtNLM"/>
    </source>
</evidence>
<proteinExistence type="inferred from homology"/>
<evidence type="ECO:0000256" key="2">
    <source>
        <dbReference type="ARBA" id="ARBA00009916"/>
    </source>
</evidence>
<evidence type="ECO:0000256" key="1">
    <source>
        <dbReference type="ARBA" id="ARBA00004141"/>
    </source>
</evidence>
<dbReference type="Pfam" id="PF01384">
    <property type="entry name" value="PHO4"/>
    <property type="match status" value="1"/>
</dbReference>